<dbReference type="InterPro" id="IPR020781">
    <property type="entry name" value="ATPase_OSCP/d_CS"/>
</dbReference>
<dbReference type="PANTHER" id="PTHR11910">
    <property type="entry name" value="ATP SYNTHASE DELTA CHAIN"/>
    <property type="match status" value="1"/>
</dbReference>
<evidence type="ECO:0000256" key="3">
    <source>
        <dbReference type="ARBA" id="ARBA00022781"/>
    </source>
</evidence>
<dbReference type="GO" id="GO:0016020">
    <property type="term" value="C:membrane"/>
    <property type="evidence" value="ECO:0007669"/>
    <property type="project" value="UniProtKB-SubCell"/>
</dbReference>
<comment type="caution">
    <text evidence="7">The sequence shown here is derived from an EMBL/GenBank/DDBJ whole genome shotgun (WGS) entry which is preliminary data.</text>
</comment>
<protein>
    <submittedName>
        <fullName evidence="7">ATPase, F1 complex, OSCP/delta subunit</fullName>
        <ecNumber evidence="7">3.6.3.14</ecNumber>
    </submittedName>
</protein>
<name>D9PIV8_9ZZZZ</name>
<dbReference type="PROSITE" id="PS00389">
    <property type="entry name" value="ATPASE_DELTA"/>
    <property type="match status" value="2"/>
</dbReference>
<proteinExistence type="predicted"/>
<keyword evidence="5" id="KW-0472">Membrane</keyword>
<dbReference type="GO" id="GO:0016787">
    <property type="term" value="F:hydrolase activity"/>
    <property type="evidence" value="ECO:0007669"/>
    <property type="project" value="UniProtKB-KW"/>
</dbReference>
<dbReference type="GO" id="GO:0046933">
    <property type="term" value="F:proton-transporting ATP synthase activity, rotational mechanism"/>
    <property type="evidence" value="ECO:0007669"/>
    <property type="project" value="InterPro"/>
</dbReference>
<dbReference type="EMBL" id="ADZX01000462">
    <property type="protein sequence ID" value="EFK96504.1"/>
    <property type="molecule type" value="Genomic_DNA"/>
</dbReference>
<accession>D9PIV8</accession>
<comment type="subcellular location">
    <subcellularLocation>
        <location evidence="1">Membrane</location>
    </subcellularLocation>
</comment>
<evidence type="ECO:0000256" key="1">
    <source>
        <dbReference type="ARBA" id="ARBA00004370"/>
    </source>
</evidence>
<evidence type="ECO:0000256" key="2">
    <source>
        <dbReference type="ARBA" id="ARBA00022448"/>
    </source>
</evidence>
<organism evidence="7">
    <name type="scientific">sediment metagenome</name>
    <dbReference type="NCBI Taxonomy" id="749907"/>
    <lineage>
        <taxon>unclassified sequences</taxon>
        <taxon>metagenomes</taxon>
        <taxon>ecological metagenomes</taxon>
    </lineage>
</organism>
<evidence type="ECO:0000256" key="4">
    <source>
        <dbReference type="ARBA" id="ARBA00023065"/>
    </source>
</evidence>
<keyword evidence="6" id="KW-0066">ATP synthesis</keyword>
<dbReference type="InterPro" id="IPR000711">
    <property type="entry name" value="ATPase_OSCP/dsu"/>
</dbReference>
<gene>
    <name evidence="7" type="ORF">LDC_1466</name>
</gene>
<keyword evidence="4" id="KW-0406">Ion transport</keyword>
<reference evidence="7" key="2">
    <citation type="journal article" date="2011" name="Microb. Ecol.">
        <title>Taxonomic and Functional Metagenomic Profiling of the Microbial Community in the Anoxic Sediment of a Sub-saline Shallow Lake (Laguna de Carrizo, Central Spain).</title>
        <authorList>
            <person name="Ferrer M."/>
            <person name="Guazzaroni M.E."/>
            <person name="Richter M."/>
            <person name="Garcia-Salamanca A."/>
            <person name="Yarza P."/>
            <person name="Suarez-Suarez A."/>
            <person name="Solano J."/>
            <person name="Alcaide M."/>
            <person name="van Dillewijn P."/>
            <person name="Molina-Henares M.A."/>
            <person name="Lopez-Cortes N."/>
            <person name="Al-Ramahi Y."/>
            <person name="Guerrero C."/>
            <person name="Acosta A."/>
            <person name="de Eugenio L.I."/>
            <person name="Martinez V."/>
            <person name="Marques S."/>
            <person name="Rojo F."/>
            <person name="Santero E."/>
            <person name="Genilloud O."/>
            <person name="Perez-Perez J."/>
            <person name="Rossello-Mora R."/>
            <person name="Ramos J.L."/>
        </authorList>
    </citation>
    <scope>NUCLEOTIDE SEQUENCE</scope>
</reference>
<dbReference type="Pfam" id="PF00213">
    <property type="entry name" value="OSCP"/>
    <property type="match status" value="2"/>
</dbReference>
<evidence type="ECO:0000313" key="7">
    <source>
        <dbReference type="EMBL" id="EFK96504.1"/>
    </source>
</evidence>
<keyword evidence="7" id="KW-0378">Hydrolase</keyword>
<dbReference type="PRINTS" id="PR00125">
    <property type="entry name" value="ATPASEDELTA"/>
</dbReference>
<dbReference type="AlphaFoldDB" id="D9PIV8"/>
<sequence>MTTPKPTVTIITAQSLKSDQKKSITKLLESKLGHDVQIQEQVDTEVLGGVLVKIGEQTFDASVAGKLEKIESQLPQLQIVSPIELDAKTIKRIESKVRDLYGQSIGINIMVNPDLVGGVQVRFGSQEYDSSVRTKLEKLQLHLSQAITI</sequence>
<reference evidence="7" key="1">
    <citation type="submission" date="2010-07" db="EMBL/GenBank/DDBJ databases">
        <authorList>
            <consortium name="CONSOLIDER consortium CSD2007-00005"/>
            <person name="Guazzaroni M.-E."/>
            <person name="Richter M."/>
            <person name="Garcia-Salamanca A."/>
            <person name="Yarza P."/>
            <person name="Ferrer M."/>
        </authorList>
    </citation>
    <scope>NUCLEOTIDE SEQUENCE</scope>
</reference>
<dbReference type="EC" id="3.6.3.14" evidence="7"/>
<evidence type="ECO:0000256" key="6">
    <source>
        <dbReference type="ARBA" id="ARBA00023310"/>
    </source>
</evidence>
<evidence type="ECO:0000256" key="5">
    <source>
        <dbReference type="ARBA" id="ARBA00023136"/>
    </source>
</evidence>
<keyword evidence="3" id="KW-0375">Hydrogen ion transport</keyword>
<keyword evidence="2" id="KW-0813">Transport</keyword>